<reference evidence="11" key="1">
    <citation type="submission" date="2021-02" db="EMBL/GenBank/DDBJ databases">
        <authorList>
            <person name="Dougan E. K."/>
            <person name="Rhodes N."/>
            <person name="Thang M."/>
            <person name="Chan C."/>
        </authorList>
    </citation>
    <scope>NUCLEOTIDE SEQUENCE</scope>
</reference>
<keyword evidence="13" id="KW-1185">Reference proteome</keyword>
<gene>
    <name evidence="11" type="ORF">PGLA1383_LOCUS48200</name>
    <name evidence="12" type="ORF">PGLA2088_LOCUS27217</name>
</gene>
<dbReference type="Proteomes" id="UP000654075">
    <property type="component" value="Unassembled WGS sequence"/>
</dbReference>
<evidence type="ECO:0008006" key="14">
    <source>
        <dbReference type="Google" id="ProtNLM"/>
    </source>
</evidence>
<dbReference type="EMBL" id="CAJNNV010030342">
    <property type="protein sequence ID" value="CAE8632218.1"/>
    <property type="molecule type" value="Genomic_DNA"/>
</dbReference>
<dbReference type="InterPro" id="IPR054708">
    <property type="entry name" value="MTPAP-like_central"/>
</dbReference>
<evidence type="ECO:0000256" key="3">
    <source>
        <dbReference type="ARBA" id="ARBA00004496"/>
    </source>
</evidence>
<dbReference type="Proteomes" id="UP000626109">
    <property type="component" value="Unassembled WGS sequence"/>
</dbReference>
<evidence type="ECO:0000313" key="12">
    <source>
        <dbReference type="EMBL" id="CAE8691035.1"/>
    </source>
</evidence>
<dbReference type="PANTHER" id="PTHR12271:SF40">
    <property type="entry name" value="POLY(A) RNA POLYMERASE GLD2"/>
    <property type="match status" value="1"/>
</dbReference>
<accession>A0A813H3F5</accession>
<keyword evidence="4" id="KW-0963">Cytoplasm</keyword>
<dbReference type="Pfam" id="PF22600">
    <property type="entry name" value="MTPAP-like_central"/>
    <property type="match status" value="1"/>
</dbReference>
<proteinExistence type="predicted"/>
<dbReference type="GO" id="GO:0016779">
    <property type="term" value="F:nucleotidyltransferase activity"/>
    <property type="evidence" value="ECO:0007669"/>
    <property type="project" value="TreeGrafter"/>
</dbReference>
<dbReference type="EMBL" id="CAJNNW010027360">
    <property type="protein sequence ID" value="CAE8691035.1"/>
    <property type="molecule type" value="Genomic_DNA"/>
</dbReference>
<name>A0A813H3F5_POLGL</name>
<comment type="subcellular location">
    <subcellularLocation>
        <location evidence="3">Cytoplasm</location>
    </subcellularLocation>
</comment>
<dbReference type="Gene3D" id="1.10.1410.10">
    <property type="match status" value="1"/>
</dbReference>
<comment type="caution">
    <text evidence="11">The sequence shown here is derived from an EMBL/GenBank/DDBJ whole genome shotgun (WGS) entry which is preliminary data.</text>
</comment>
<keyword evidence="5" id="KW-0808">Transferase</keyword>
<keyword evidence="7" id="KW-0460">Magnesium</keyword>
<evidence type="ECO:0000259" key="10">
    <source>
        <dbReference type="Pfam" id="PF22600"/>
    </source>
</evidence>
<protein>
    <recommendedName>
        <fullName evidence="14">Polynucleotide adenylyltransferase</fullName>
    </recommendedName>
</protein>
<evidence type="ECO:0000313" key="11">
    <source>
        <dbReference type="EMBL" id="CAE8632218.1"/>
    </source>
</evidence>
<dbReference type="AlphaFoldDB" id="A0A813H3F5"/>
<evidence type="ECO:0000256" key="5">
    <source>
        <dbReference type="ARBA" id="ARBA00022679"/>
    </source>
</evidence>
<dbReference type="InterPro" id="IPR043519">
    <property type="entry name" value="NT_sf"/>
</dbReference>
<dbReference type="CDD" id="cd05402">
    <property type="entry name" value="NT_PAP_TUTase"/>
    <property type="match status" value="1"/>
</dbReference>
<dbReference type="Gene3D" id="3.30.460.10">
    <property type="entry name" value="Beta Polymerase, domain 2"/>
    <property type="match status" value="1"/>
</dbReference>
<dbReference type="GO" id="GO:0031123">
    <property type="term" value="P:RNA 3'-end processing"/>
    <property type="evidence" value="ECO:0007669"/>
    <property type="project" value="TreeGrafter"/>
</dbReference>
<evidence type="ECO:0000313" key="13">
    <source>
        <dbReference type="Proteomes" id="UP000654075"/>
    </source>
</evidence>
<dbReference type="SUPFAM" id="SSF81631">
    <property type="entry name" value="PAP/OAS1 substrate-binding domain"/>
    <property type="match status" value="1"/>
</dbReference>
<dbReference type="GO" id="GO:0005737">
    <property type="term" value="C:cytoplasm"/>
    <property type="evidence" value="ECO:0007669"/>
    <property type="project" value="UniProtKB-SubCell"/>
</dbReference>
<evidence type="ECO:0000259" key="9">
    <source>
        <dbReference type="Pfam" id="PF03828"/>
    </source>
</evidence>
<feature type="region of interest" description="Disordered" evidence="8">
    <location>
        <begin position="532"/>
        <end position="565"/>
    </location>
</feature>
<evidence type="ECO:0000256" key="2">
    <source>
        <dbReference type="ARBA" id="ARBA00001946"/>
    </source>
</evidence>
<evidence type="ECO:0000256" key="6">
    <source>
        <dbReference type="ARBA" id="ARBA00022723"/>
    </source>
</evidence>
<comment type="cofactor">
    <cofactor evidence="1">
        <name>Mn(2+)</name>
        <dbReference type="ChEBI" id="CHEBI:29035"/>
    </cofactor>
</comment>
<sequence>MMMSQPQMAHGWWGDNNMYGEYGGGYPEESYPNLEAVQQAPSVPPHLGSSLFSILEASKPGGVELQKLTACVQGLQAIVEKLGPGWQAKPFGSAANGFATRGSDLDVTCFHTEVDEQDAQLAIQELKLKLLPLLREEPRFEIIEEVWSARVPILKMRFEGDTEVDLSCHNLQALQNTYLLWVYSKLHPVVRGLVITIKLWAKAEGVCGAALRHLSTYSLTLMAIFFLQVHPSWRLPCLPTWGFGSGGVAKEVLGITWESPGGLPELVCGFFRFYVADFQWGQEVVSVRLGRRAFRNEPDFFELSGRVAPRMHIEDPFLLSRNLNCILGSEQEQQLQEKMQSVALALAARVVPSVFTLSAFPAFAEALEKDKQEKQEKQEKEKQQKQQKQQKKEKSEKKKEKRENGAEVKAAHEKQMTSPEGTSDADMLSAIKVQRTAIAYASVKAGTKAMGKAAAKAVAKAAAKAVWEHKKLPNDPNPMYLGLADNFPGGPLGPVMGSLDDDSTSAASRSRTLSSRTLGGFSATSGLSSIALNLPTGAPPPASSHQAESTFREFASEKTTNQNPRQTTWSAMGEMAAMRSVVPFRVPTPPPPDRVPMPSILFQQVTAL</sequence>
<organism evidence="11 13">
    <name type="scientific">Polarella glacialis</name>
    <name type="common">Dinoflagellate</name>
    <dbReference type="NCBI Taxonomy" id="89957"/>
    <lineage>
        <taxon>Eukaryota</taxon>
        <taxon>Sar</taxon>
        <taxon>Alveolata</taxon>
        <taxon>Dinophyceae</taxon>
        <taxon>Suessiales</taxon>
        <taxon>Suessiaceae</taxon>
        <taxon>Polarella</taxon>
    </lineage>
</organism>
<dbReference type="OrthoDB" id="407432at2759"/>
<evidence type="ECO:0000256" key="1">
    <source>
        <dbReference type="ARBA" id="ARBA00001936"/>
    </source>
</evidence>
<feature type="compositionally biased region" description="Basic and acidic residues" evidence="8">
    <location>
        <begin position="371"/>
        <end position="415"/>
    </location>
</feature>
<comment type="cofactor">
    <cofactor evidence="2">
        <name>Mg(2+)</name>
        <dbReference type="ChEBI" id="CHEBI:18420"/>
    </cofactor>
</comment>
<dbReference type="GO" id="GO:0046872">
    <property type="term" value="F:metal ion binding"/>
    <property type="evidence" value="ECO:0007669"/>
    <property type="project" value="UniProtKB-KW"/>
</dbReference>
<dbReference type="SUPFAM" id="SSF81301">
    <property type="entry name" value="Nucleotidyltransferase"/>
    <property type="match status" value="1"/>
</dbReference>
<evidence type="ECO:0000256" key="8">
    <source>
        <dbReference type="SAM" id="MobiDB-lite"/>
    </source>
</evidence>
<feature type="domain" description="PAP-associated" evidence="9">
    <location>
        <begin position="265"/>
        <end position="320"/>
    </location>
</feature>
<dbReference type="InterPro" id="IPR002058">
    <property type="entry name" value="PAP_assoc"/>
</dbReference>
<evidence type="ECO:0000256" key="4">
    <source>
        <dbReference type="ARBA" id="ARBA00022490"/>
    </source>
</evidence>
<dbReference type="Pfam" id="PF03828">
    <property type="entry name" value="PAP_assoc"/>
    <property type="match status" value="1"/>
</dbReference>
<dbReference type="PANTHER" id="PTHR12271">
    <property type="entry name" value="POLY A POLYMERASE CID PAP -RELATED"/>
    <property type="match status" value="1"/>
</dbReference>
<feature type="domain" description="Poly(A) RNA polymerase mitochondrial-like central palm" evidence="10">
    <location>
        <begin position="54"/>
        <end position="185"/>
    </location>
</feature>
<keyword evidence="6" id="KW-0479">Metal-binding</keyword>
<evidence type="ECO:0000256" key="7">
    <source>
        <dbReference type="ARBA" id="ARBA00022842"/>
    </source>
</evidence>
<feature type="region of interest" description="Disordered" evidence="8">
    <location>
        <begin position="371"/>
        <end position="424"/>
    </location>
</feature>